<comment type="caution">
    <text evidence="2">The sequence shown here is derived from an EMBL/GenBank/DDBJ whole genome shotgun (WGS) entry which is preliminary data.</text>
</comment>
<organism evidence="2 3">
    <name type="scientific">Triparma laevis f. inornata</name>
    <dbReference type="NCBI Taxonomy" id="1714386"/>
    <lineage>
        <taxon>Eukaryota</taxon>
        <taxon>Sar</taxon>
        <taxon>Stramenopiles</taxon>
        <taxon>Ochrophyta</taxon>
        <taxon>Bolidophyceae</taxon>
        <taxon>Parmales</taxon>
        <taxon>Triparmaceae</taxon>
        <taxon>Triparma</taxon>
    </lineage>
</organism>
<feature type="non-terminal residue" evidence="2">
    <location>
        <position position="1762"/>
    </location>
</feature>
<protein>
    <submittedName>
        <fullName evidence="2">Uncharacterized protein</fullName>
    </submittedName>
</protein>
<dbReference type="EMBL" id="BLQM01000627">
    <property type="protein sequence ID" value="GMH95734.1"/>
    <property type="molecule type" value="Genomic_DNA"/>
</dbReference>
<name>A0A9W7EX32_9STRA</name>
<evidence type="ECO:0000256" key="1">
    <source>
        <dbReference type="SAM" id="MobiDB-lite"/>
    </source>
</evidence>
<feature type="non-terminal residue" evidence="2">
    <location>
        <position position="1"/>
    </location>
</feature>
<evidence type="ECO:0000313" key="3">
    <source>
        <dbReference type="Proteomes" id="UP001162640"/>
    </source>
</evidence>
<feature type="compositionally biased region" description="Low complexity" evidence="1">
    <location>
        <begin position="198"/>
        <end position="207"/>
    </location>
</feature>
<gene>
    <name evidence="2" type="ORF">TL16_g13223</name>
</gene>
<feature type="region of interest" description="Disordered" evidence="1">
    <location>
        <begin position="187"/>
        <end position="209"/>
    </location>
</feature>
<reference evidence="3" key="1">
    <citation type="journal article" date="2023" name="Commun. Biol.">
        <title>Genome analysis of Parmales, the sister group of diatoms, reveals the evolutionary specialization of diatoms from phago-mixotrophs to photoautotrophs.</title>
        <authorList>
            <person name="Ban H."/>
            <person name="Sato S."/>
            <person name="Yoshikawa S."/>
            <person name="Yamada K."/>
            <person name="Nakamura Y."/>
            <person name="Ichinomiya M."/>
            <person name="Sato N."/>
            <person name="Blanc-Mathieu R."/>
            <person name="Endo H."/>
            <person name="Kuwata A."/>
            <person name="Ogata H."/>
        </authorList>
    </citation>
    <scope>NUCLEOTIDE SEQUENCE [LARGE SCALE GENOMIC DNA]</scope>
</reference>
<evidence type="ECO:0000313" key="2">
    <source>
        <dbReference type="EMBL" id="GMH95734.1"/>
    </source>
</evidence>
<feature type="compositionally biased region" description="Acidic residues" evidence="1">
    <location>
        <begin position="1391"/>
        <end position="1408"/>
    </location>
</feature>
<proteinExistence type="predicted"/>
<feature type="region of interest" description="Disordered" evidence="1">
    <location>
        <begin position="1079"/>
        <end position="1133"/>
    </location>
</feature>
<accession>A0A9W7EX32</accession>
<feature type="region of interest" description="Disordered" evidence="1">
    <location>
        <begin position="1390"/>
        <end position="1410"/>
    </location>
</feature>
<sequence length="1762" mass="190740">HNNLYISLTYSAPLLTLGTPESNVTIDFGVLRIKNERVAGLGGGGGLKSPMLSGLFSPVGRGGMRMRGAGVARQSANRLYQSNFYDTFTLSLTSISIRISGSTAIPELNIASKIHKSVIPLDPTMSKYKIDCLIEDVTFNVGVEDFKVVKEVMENMKGGMMRVERRKSTTALPEQFKVPTLPIIGVNGVSTSKPPPKSLKSPKSTTSRPRTIHSINLDQHVDAVFAASKSPTLSSVSPDDGNVNGNILGTSTFGSTFVDELMEFEDAYPNDQDTSRSASSAVGYLNSENLARLDGEYAVSEDGSEESFHSAVDVDIPQIKFDVKKAIKLISEKVNYITEEREAADLRALMMLEREIEEGEEEKDGEKIKQSALRAKALLRFRTRRPVSPVFASPPAPTTSRPHTSSKPRINRDLLLFTLTLNTFIINLSSGSNDICNLRSSKMSTSIRFRSEDVRSKITIGEVKVGIEEKTYVRGTGIFERNVGLEHELSLFSLSREENPTIPNPPFFTTTLEYVKDEGARCKLSMGSIDCSIDKVGVEKILPLMVFKRSTPESSGIITPPQQNQLTSFAASLKLSSYKFKVVSSKGTQDLATNWNSIVGSYARTRERLQILGSCGGASFSGVNNFEIVNFKSKILLSPTIVVPEKRPSIVVAANLRNRASPTRGAFGPSRGIVFFCSKVSLFKGVNSEPDINLSLTGGGVKSLGRSDFESGVTNVAINATVKDGETSCDINQIEQYSNQPISFPQFTLTLQSFSLTLSSLRFEMKSIHLKTSETKLAFSVEKVICFNGLSGINFFQRTDTTTNADSSNSPLISVNVDRSTTTMEVNANVQPFAVVLCVECVEEVVNFARNISPIEETEQPLRIETEDEPEPKQAEETPLSLNFVRDLIIKIKVQEAALYTPCYAPRTLITSDVVDLIVFKAKTSLNCTVKGSNEVTGKLKKMIREGKEVRRVVTIAADVNVKNICGSHSSMAVTEERNFEPRTFSYLLNPFDSEIKYRGVVTEFEGENFDLCHKTEVFVDAIEGKVFLKLVQNGGEEGDRAGIIKGCIEPIILACRKESENSGLPGEGKEGELMLERGAGEGSASVPMATPGRLTRRRTPRGGKTGTRGGKSPMAGTPRTPKTPLTSLGSRTPVMTPITAISLISEEGDASVASEKTIVRSGASHPNPFRARNIIPSGGGGDASNNVANATNSSLSSANQKKPRTTFRSLLANSIFHGKVSARGLKITMIPGSLLLYSDSPLLRVVFDEININVCSFKGVVAGAVDFQKLQVEGMNRGLVAWEPVIESWGVQVYFSGDMLLDAEVARMGKTRIASRSGSLLGFAGSSSFDSTNSGGSAKVRSLTRRVTGAVTEVFSPIRGAGSRGGGAGSIITNTLELGVLMVWMKENEDGSEDGDYDEEENSDFSDEDKKPFDCAAFLRTVEKPSSFFTKWIGKHNWNPEEAGRLRASVEDSRPLNINITSALLSHVLMTLKSTSKPYIPGEWAQSNFNNSASGAASGVAAVPLHWIRNCTGSKLMFWEETGGDNGKVFSQGSVEVEGGGVVPLHLTKSQQQANRRYIALEVGGGGEVSFRRVRHVPVDKVGVYKYPLRKKGGRGDRRGSKVKEGEGAITVRVMLVHGGTSKMVSVESCIKLRNVSSSPIDFELKRGGGVVAEGGLFGPGAPYFVPVQFTRGGGGDKVLILNGGVAKIGLEDFQKKDGGGDEAKGVDYEIGGGKFINVVKGGGVLTARSPWKFKNFLPLNVILQVKSEKTGGEGDWKVVR</sequence>
<dbReference type="Proteomes" id="UP001162640">
    <property type="component" value="Unassembled WGS sequence"/>
</dbReference>